<sequence>MAEQCGWTISEWQQAYQNGLEPQAALTQLLAEFSADDPAFIHIVAAAELSTQLAHLATLPDAQQLPLYGIPCVVKDNIDVAGLPTTAACPAYGYIADQDAHCVALLRAAGAIVLAKANLDQFATGLVGTRSPYGAVPNSFDPEYISGGSSSGSSVSVARGLVPFSLGTDTAGSGRVPAGFNNLVGLKPTRGRFSTRGVVPACRSLDCVSIFALNIDDAETVANVMESFDAADGYSRVAPPSARLIGTQPRLGIPASLPWFGDSQAEAAWQASLTQMREMGAQLIELDFTPMQQLAELLYGGPWVAERYAAIAEFMDANGDQMNPVVRGILANAEKFSATDTYRAEYRRADLAREIQTLVQSVDALLVPTAPRMPTTAQVEQDPVTVNSQLGTWTNFVNLADCSALALPAGFRQDGLPFGITLIGSAWQDRALADFGRRWQAFAPWKAGATDRNLPAPSVVNAPAGHVRLAVVGAHLSGMPLNTQLTERHARFVESTLSADNYRLYALPNTTPPKPGLIRSAEGAAIAVELWDVPVELFGSFVALVPAPLGIGTLTLQDGREVKGFICEGAAVEGATDITHLGGWRAYIASRN</sequence>
<keyword evidence="3" id="KW-0378">Hydrolase</keyword>
<dbReference type="Pfam" id="PF21986">
    <property type="entry name" value="AH_C"/>
    <property type="match status" value="1"/>
</dbReference>
<evidence type="ECO:0000313" key="6">
    <source>
        <dbReference type="Proteomes" id="UP000344571"/>
    </source>
</evidence>
<dbReference type="Proteomes" id="UP000344571">
    <property type="component" value="Chromosome"/>
</dbReference>
<dbReference type="Gene3D" id="3.90.1300.10">
    <property type="entry name" value="Amidase signature (AS) domain"/>
    <property type="match status" value="1"/>
</dbReference>
<evidence type="ECO:0000259" key="1">
    <source>
        <dbReference type="Pfam" id="PF01425"/>
    </source>
</evidence>
<protein>
    <submittedName>
        <fullName evidence="3">Allophanate hydrolase</fullName>
        <ecNumber evidence="4">3.5.1.54</ecNumber>
    </submittedName>
</protein>
<feature type="domain" description="Allophanate hydrolase C-terminal" evidence="2">
    <location>
        <begin position="467"/>
        <end position="589"/>
    </location>
</feature>
<dbReference type="InterPro" id="IPR023631">
    <property type="entry name" value="Amidase_dom"/>
</dbReference>
<dbReference type="RefSeq" id="WP_096345997.1">
    <property type="nucleotide sequence ID" value="NZ_CP033116.1"/>
</dbReference>
<dbReference type="AlphaFoldDB" id="A0AA92IKW5"/>
<gene>
    <name evidence="3" type="primary">atzF</name>
    <name evidence="3" type="ORF">CO192_07465</name>
    <name evidence="4" type="ORF">EAO82_18735</name>
</gene>
<dbReference type="NCBIfam" id="NF006043">
    <property type="entry name" value="PRK08186.1"/>
    <property type="match status" value="1"/>
</dbReference>
<dbReference type="EC" id="3.5.1.54" evidence="4"/>
<name>A0AA92IKW5_9GAMM</name>
<dbReference type="PANTHER" id="PTHR11895:SF169">
    <property type="entry name" value="GLUTAMYL-TRNA(GLN) AMIDOTRANSFERASE"/>
    <property type="match status" value="1"/>
</dbReference>
<feature type="domain" description="Amidase" evidence="1">
    <location>
        <begin position="56"/>
        <end position="432"/>
    </location>
</feature>
<evidence type="ECO:0000313" key="4">
    <source>
        <dbReference type="EMBL" id="QFY58221.1"/>
    </source>
</evidence>
<dbReference type="PANTHER" id="PTHR11895">
    <property type="entry name" value="TRANSAMIDASE"/>
    <property type="match status" value="1"/>
</dbReference>
<dbReference type="NCBIfam" id="TIGR02713">
    <property type="entry name" value="allophanate_hyd"/>
    <property type="match status" value="1"/>
</dbReference>
<dbReference type="InterPro" id="IPR053844">
    <property type="entry name" value="AH_C"/>
</dbReference>
<keyword evidence="6" id="KW-1185">Reference proteome</keyword>
<proteinExistence type="predicted"/>
<dbReference type="SUPFAM" id="SSF75304">
    <property type="entry name" value="Amidase signature (AS) enzymes"/>
    <property type="match status" value="1"/>
</dbReference>
<dbReference type="GO" id="GO:0004039">
    <property type="term" value="F:allophanate hydrolase activity"/>
    <property type="evidence" value="ECO:0007669"/>
    <property type="project" value="UniProtKB-EC"/>
</dbReference>
<evidence type="ECO:0000259" key="2">
    <source>
        <dbReference type="Pfam" id="PF21986"/>
    </source>
</evidence>
<evidence type="ECO:0000313" key="5">
    <source>
        <dbReference type="Proteomes" id="UP000243750"/>
    </source>
</evidence>
<dbReference type="Gene3D" id="3.10.490.10">
    <property type="entry name" value="Gamma-glutamyl cyclotransferase-like"/>
    <property type="match status" value="1"/>
</dbReference>
<dbReference type="Pfam" id="PF01425">
    <property type="entry name" value="Amidase"/>
    <property type="match status" value="1"/>
</dbReference>
<reference evidence="3 5" key="1">
    <citation type="submission" date="2017-09" db="EMBL/GenBank/DDBJ databases">
        <title>Bacterial and phytoplankton interrelationship in Kongsfjorden, an Arctic fjord.</title>
        <authorList>
            <person name="Sinha R."/>
            <person name="Krishnan K."/>
        </authorList>
    </citation>
    <scope>NUCLEOTIDE SEQUENCE [LARGE SCALE GENOMIC DNA]</scope>
    <source>
        <strain evidence="3 5">58</strain>
    </source>
</reference>
<dbReference type="InterPro" id="IPR036928">
    <property type="entry name" value="AS_sf"/>
</dbReference>
<evidence type="ECO:0000313" key="3">
    <source>
        <dbReference type="EMBL" id="PCD00014.1"/>
    </source>
</evidence>
<accession>A0AA92IKW5</accession>
<dbReference type="Gene3D" id="1.20.58.1700">
    <property type="match status" value="1"/>
</dbReference>
<dbReference type="InterPro" id="IPR014085">
    <property type="entry name" value="Allophanate_hydrolase"/>
</dbReference>
<organism evidence="3 5">
    <name type="scientific">Halopseudomonas pelagia</name>
    <dbReference type="NCBI Taxonomy" id="553151"/>
    <lineage>
        <taxon>Bacteria</taxon>
        <taxon>Pseudomonadati</taxon>
        <taxon>Pseudomonadota</taxon>
        <taxon>Gammaproteobacteria</taxon>
        <taxon>Pseudomonadales</taxon>
        <taxon>Pseudomonadaceae</taxon>
        <taxon>Halopseudomonas</taxon>
    </lineage>
</organism>
<dbReference type="Proteomes" id="UP000243750">
    <property type="component" value="Unassembled WGS sequence"/>
</dbReference>
<dbReference type="EMBL" id="CP033116">
    <property type="protein sequence ID" value="QFY58221.1"/>
    <property type="molecule type" value="Genomic_DNA"/>
</dbReference>
<dbReference type="InterPro" id="IPR000120">
    <property type="entry name" value="Amidase"/>
</dbReference>
<reference evidence="4 6" key="2">
    <citation type="submission" date="2018-10" db="EMBL/GenBank/DDBJ databases">
        <title>Complete genome sequence of Pseudomonas pelagia strain Kongs-67.</title>
        <authorList>
            <person name="Sinha R.K."/>
            <person name="Krishnan K."/>
        </authorList>
    </citation>
    <scope>NUCLEOTIDE SEQUENCE [LARGE SCALE GENOMIC DNA]</scope>
    <source>
        <strain evidence="4 6">Kongs-67</strain>
    </source>
</reference>
<dbReference type="EMBL" id="NWMT01000074">
    <property type="protein sequence ID" value="PCD00014.1"/>
    <property type="molecule type" value="Genomic_DNA"/>
</dbReference>